<protein>
    <submittedName>
        <fullName evidence="1">Uncharacterized protein</fullName>
    </submittedName>
</protein>
<accession>A0A6A6K355</accession>
<keyword evidence="2" id="KW-1185">Reference proteome</keyword>
<name>A0A6A6K355_HEVBR</name>
<proteinExistence type="predicted"/>
<evidence type="ECO:0000313" key="1">
    <source>
        <dbReference type="EMBL" id="KAF2282608.1"/>
    </source>
</evidence>
<dbReference type="EMBL" id="JAAGAX010000095">
    <property type="protein sequence ID" value="KAF2282608.1"/>
    <property type="molecule type" value="Genomic_DNA"/>
</dbReference>
<evidence type="ECO:0000313" key="2">
    <source>
        <dbReference type="Proteomes" id="UP000467840"/>
    </source>
</evidence>
<reference evidence="1 2" key="1">
    <citation type="journal article" date="2020" name="Mol. Plant">
        <title>The Chromosome-Based Rubber Tree Genome Provides New Insights into Spurge Genome Evolution and Rubber Biosynthesis.</title>
        <authorList>
            <person name="Liu J."/>
            <person name="Shi C."/>
            <person name="Shi C.C."/>
            <person name="Li W."/>
            <person name="Zhang Q.J."/>
            <person name="Zhang Y."/>
            <person name="Li K."/>
            <person name="Lu H.F."/>
            <person name="Shi C."/>
            <person name="Zhu S.T."/>
            <person name="Xiao Z.Y."/>
            <person name="Nan H."/>
            <person name="Yue Y."/>
            <person name="Zhu X.G."/>
            <person name="Wu Y."/>
            <person name="Hong X.N."/>
            <person name="Fan G.Y."/>
            <person name="Tong Y."/>
            <person name="Zhang D."/>
            <person name="Mao C.L."/>
            <person name="Liu Y.L."/>
            <person name="Hao S.J."/>
            <person name="Liu W.Q."/>
            <person name="Lv M.Q."/>
            <person name="Zhang H.B."/>
            <person name="Liu Y."/>
            <person name="Hu-Tang G.R."/>
            <person name="Wang J.P."/>
            <person name="Wang J.H."/>
            <person name="Sun Y.H."/>
            <person name="Ni S.B."/>
            <person name="Chen W.B."/>
            <person name="Zhang X.C."/>
            <person name="Jiao Y.N."/>
            <person name="Eichler E.E."/>
            <person name="Li G.H."/>
            <person name="Liu X."/>
            <person name="Gao L.Z."/>
        </authorList>
    </citation>
    <scope>NUCLEOTIDE SEQUENCE [LARGE SCALE GENOMIC DNA]</scope>
    <source>
        <strain evidence="2">cv. GT1</strain>
        <tissue evidence="1">Leaf</tissue>
    </source>
</reference>
<comment type="caution">
    <text evidence="1">The sequence shown here is derived from an EMBL/GenBank/DDBJ whole genome shotgun (WGS) entry which is preliminary data.</text>
</comment>
<sequence>MPTRKENLFAITDLERWEYTSSDTCGYIATLLVLQNANSKGKFVAITDLERWEYTSSDTCGYIATLLVLQISLFRTKNLNCTLLDDIDESQLPDICGGRRPEIFLSKTANLMTCTVLDASAFCFTIGRLHEPNIR</sequence>
<dbReference type="Proteomes" id="UP000467840">
    <property type="component" value="Unassembled WGS sequence"/>
</dbReference>
<dbReference type="AlphaFoldDB" id="A0A6A6K355"/>
<gene>
    <name evidence="1" type="ORF">GH714_043736</name>
</gene>
<organism evidence="1 2">
    <name type="scientific">Hevea brasiliensis</name>
    <name type="common">Para rubber tree</name>
    <name type="synonym">Siphonia brasiliensis</name>
    <dbReference type="NCBI Taxonomy" id="3981"/>
    <lineage>
        <taxon>Eukaryota</taxon>
        <taxon>Viridiplantae</taxon>
        <taxon>Streptophyta</taxon>
        <taxon>Embryophyta</taxon>
        <taxon>Tracheophyta</taxon>
        <taxon>Spermatophyta</taxon>
        <taxon>Magnoliopsida</taxon>
        <taxon>eudicotyledons</taxon>
        <taxon>Gunneridae</taxon>
        <taxon>Pentapetalae</taxon>
        <taxon>rosids</taxon>
        <taxon>fabids</taxon>
        <taxon>Malpighiales</taxon>
        <taxon>Euphorbiaceae</taxon>
        <taxon>Crotonoideae</taxon>
        <taxon>Micrandreae</taxon>
        <taxon>Hevea</taxon>
    </lineage>
</organism>